<reference evidence="1" key="1">
    <citation type="submission" date="2023-07" db="EMBL/GenBank/DDBJ databases">
        <title>Black Yeasts Isolated from many extreme environments.</title>
        <authorList>
            <person name="Coleine C."/>
            <person name="Stajich J.E."/>
            <person name="Selbmann L."/>
        </authorList>
    </citation>
    <scope>NUCLEOTIDE SEQUENCE</scope>
    <source>
        <strain evidence="1">CCFEE 5485</strain>
    </source>
</reference>
<sequence>MAGISIKISDGLDLSSLGQLKETFNGCNPRQLADLGLHIRTIQKHHSFLLQLPAEVRVAICTLFLQDALLCWTEDATQPWRIRTLVHKQMPVHHVLSQICLMRYKCAPLYAKWTKVEKYNAVR</sequence>
<comment type="caution">
    <text evidence="1">The sequence shown here is derived from an EMBL/GenBank/DDBJ whole genome shotgun (WGS) entry which is preliminary data.</text>
</comment>
<gene>
    <name evidence="1" type="ORF">LTR78_001157</name>
</gene>
<dbReference type="AlphaFoldDB" id="A0AAE1C5B8"/>
<organism evidence="1 2">
    <name type="scientific">Recurvomyces mirabilis</name>
    <dbReference type="NCBI Taxonomy" id="574656"/>
    <lineage>
        <taxon>Eukaryota</taxon>
        <taxon>Fungi</taxon>
        <taxon>Dikarya</taxon>
        <taxon>Ascomycota</taxon>
        <taxon>Pezizomycotina</taxon>
        <taxon>Dothideomycetes</taxon>
        <taxon>Dothideomycetidae</taxon>
        <taxon>Mycosphaerellales</taxon>
        <taxon>Teratosphaeriaceae</taxon>
        <taxon>Recurvomyces</taxon>
    </lineage>
</organism>
<evidence type="ECO:0000313" key="2">
    <source>
        <dbReference type="Proteomes" id="UP001274830"/>
    </source>
</evidence>
<protein>
    <submittedName>
        <fullName evidence="1">Uncharacterized protein</fullName>
    </submittedName>
</protein>
<name>A0AAE1C5B8_9PEZI</name>
<keyword evidence="2" id="KW-1185">Reference proteome</keyword>
<dbReference type="Proteomes" id="UP001274830">
    <property type="component" value="Unassembled WGS sequence"/>
</dbReference>
<accession>A0AAE1C5B8</accession>
<dbReference type="EMBL" id="JAUTXT010000003">
    <property type="protein sequence ID" value="KAK3678704.1"/>
    <property type="molecule type" value="Genomic_DNA"/>
</dbReference>
<evidence type="ECO:0000313" key="1">
    <source>
        <dbReference type="EMBL" id="KAK3678704.1"/>
    </source>
</evidence>
<proteinExistence type="predicted"/>